<evidence type="ECO:0000313" key="4">
    <source>
        <dbReference type="EMBL" id="KAK3303868.1"/>
    </source>
</evidence>
<dbReference type="EMBL" id="JAUDZG010000005">
    <property type="protein sequence ID" value="KAK3303868.1"/>
    <property type="molecule type" value="Genomic_DNA"/>
</dbReference>
<dbReference type="SMART" id="SM00066">
    <property type="entry name" value="GAL4"/>
    <property type="match status" value="1"/>
</dbReference>
<evidence type="ECO:0000313" key="5">
    <source>
        <dbReference type="Proteomes" id="UP001273166"/>
    </source>
</evidence>
<dbReference type="InterPro" id="IPR053157">
    <property type="entry name" value="Sterol_Uptake_Regulator"/>
</dbReference>
<sequence>MNGSTASQSPEAISRGLHGPQRRRPHRKTKTGCTECRRRRVKCDEQKPSCRACVRRAVPCKYTTEYRIIKDVATDVSLELPLAPDTLASPLPNGPSPPLSSLAPHGSPVRPPQEISALSDGPCCPTACAFIIDDLVLLHQWTWSTSLSICREPSCADIWQRLFPEVGLRHPFVFHAILSVAALHLVHSHGTGDGPYVARAAEHHNEGLRGFRQSLASITEANSEALFVWSLLNMIYVFGVSRRRGVDTDCSLARHSHKDLVLGIEWIPMIRGIEAVLHPTFNYLLFGRMKRILSLGNWDDLEPGPAAAYQGPDGYLCCTRETWKNSNDAETYDQALRILRKCRMFIQQFETMDAATLAEWGYNRAWSGPLMFIHFAPQSYFTLLHQRQPPALVLFAYFGALLHGIRDHWFMEGLGKEIVEVVAHLLGSYWRPWISWPIEYVGLD</sequence>
<organism evidence="4 5">
    <name type="scientific">Chaetomium strumarium</name>
    <dbReference type="NCBI Taxonomy" id="1170767"/>
    <lineage>
        <taxon>Eukaryota</taxon>
        <taxon>Fungi</taxon>
        <taxon>Dikarya</taxon>
        <taxon>Ascomycota</taxon>
        <taxon>Pezizomycotina</taxon>
        <taxon>Sordariomycetes</taxon>
        <taxon>Sordariomycetidae</taxon>
        <taxon>Sordariales</taxon>
        <taxon>Chaetomiaceae</taxon>
        <taxon>Chaetomium</taxon>
    </lineage>
</organism>
<comment type="caution">
    <text evidence="4">The sequence shown here is derived from an EMBL/GenBank/DDBJ whole genome shotgun (WGS) entry which is preliminary data.</text>
</comment>
<dbReference type="Proteomes" id="UP001273166">
    <property type="component" value="Unassembled WGS sequence"/>
</dbReference>
<evidence type="ECO:0000256" key="1">
    <source>
        <dbReference type="ARBA" id="ARBA00023242"/>
    </source>
</evidence>
<dbReference type="PANTHER" id="PTHR47784">
    <property type="entry name" value="STEROL UPTAKE CONTROL PROTEIN 2"/>
    <property type="match status" value="1"/>
</dbReference>
<dbReference type="SUPFAM" id="SSF57701">
    <property type="entry name" value="Zn2/Cys6 DNA-binding domain"/>
    <property type="match status" value="1"/>
</dbReference>
<dbReference type="CDD" id="cd00067">
    <property type="entry name" value="GAL4"/>
    <property type="match status" value="1"/>
</dbReference>
<dbReference type="Pfam" id="PF00172">
    <property type="entry name" value="Zn_clus"/>
    <property type="match status" value="1"/>
</dbReference>
<gene>
    <name evidence="4" type="ORF">B0T15DRAFT_223222</name>
</gene>
<dbReference type="RefSeq" id="XP_062719648.1">
    <property type="nucleotide sequence ID" value="XM_062862838.1"/>
</dbReference>
<feature type="region of interest" description="Disordered" evidence="2">
    <location>
        <begin position="87"/>
        <end position="116"/>
    </location>
</feature>
<name>A0AAJ0GPQ1_9PEZI</name>
<evidence type="ECO:0000259" key="3">
    <source>
        <dbReference type="PROSITE" id="PS50048"/>
    </source>
</evidence>
<dbReference type="GeneID" id="87881667"/>
<dbReference type="Gene3D" id="4.10.240.10">
    <property type="entry name" value="Zn(2)-C6 fungal-type DNA-binding domain"/>
    <property type="match status" value="1"/>
</dbReference>
<dbReference type="InterPro" id="IPR001138">
    <property type="entry name" value="Zn2Cys6_DnaBD"/>
</dbReference>
<keyword evidence="1" id="KW-0539">Nucleus</keyword>
<feature type="compositionally biased region" description="Low complexity" evidence="2">
    <location>
        <begin position="99"/>
        <end position="108"/>
    </location>
</feature>
<dbReference type="Pfam" id="PF11951">
    <property type="entry name" value="Fungal_trans_2"/>
    <property type="match status" value="1"/>
</dbReference>
<dbReference type="InterPro" id="IPR036864">
    <property type="entry name" value="Zn2-C6_fun-type_DNA-bd_sf"/>
</dbReference>
<protein>
    <recommendedName>
        <fullName evidence="3">Zn(2)-C6 fungal-type domain-containing protein</fullName>
    </recommendedName>
</protein>
<keyword evidence="5" id="KW-1185">Reference proteome</keyword>
<dbReference type="PROSITE" id="PS50048">
    <property type="entry name" value="ZN2_CY6_FUNGAL_2"/>
    <property type="match status" value="1"/>
</dbReference>
<dbReference type="PROSITE" id="PS00463">
    <property type="entry name" value="ZN2_CY6_FUNGAL_1"/>
    <property type="match status" value="1"/>
</dbReference>
<reference evidence="4" key="2">
    <citation type="submission" date="2023-06" db="EMBL/GenBank/DDBJ databases">
        <authorList>
            <consortium name="Lawrence Berkeley National Laboratory"/>
            <person name="Mondo S.J."/>
            <person name="Hensen N."/>
            <person name="Bonometti L."/>
            <person name="Westerberg I."/>
            <person name="Brannstrom I.O."/>
            <person name="Guillou S."/>
            <person name="Cros-Aarteil S."/>
            <person name="Calhoun S."/>
            <person name="Haridas S."/>
            <person name="Kuo A."/>
            <person name="Pangilinan J."/>
            <person name="Riley R."/>
            <person name="Labutti K."/>
            <person name="Andreopoulos B."/>
            <person name="Lipzen A."/>
            <person name="Chen C."/>
            <person name="Yanf M."/>
            <person name="Daum C."/>
            <person name="Ng V."/>
            <person name="Clum A."/>
            <person name="Steindorff A."/>
            <person name="Ohm R."/>
            <person name="Martin F."/>
            <person name="Silar P."/>
            <person name="Natvig D."/>
            <person name="Lalanne C."/>
            <person name="Gautier V."/>
            <person name="Ament-Velasquez S.L."/>
            <person name="Kruys A."/>
            <person name="Hutchinson M.I."/>
            <person name="Powell A.J."/>
            <person name="Barry K."/>
            <person name="Miller A.N."/>
            <person name="Grigoriev I.V."/>
            <person name="Debuchy R."/>
            <person name="Gladieux P."/>
            <person name="Thoren M.H."/>
            <person name="Johannesson H."/>
        </authorList>
    </citation>
    <scope>NUCLEOTIDE SEQUENCE</scope>
    <source>
        <strain evidence="4">CBS 333.67</strain>
    </source>
</reference>
<feature type="compositionally biased region" description="Polar residues" evidence="2">
    <location>
        <begin position="1"/>
        <end position="11"/>
    </location>
</feature>
<feature type="region of interest" description="Disordered" evidence="2">
    <location>
        <begin position="1"/>
        <end position="31"/>
    </location>
</feature>
<proteinExistence type="predicted"/>
<evidence type="ECO:0000256" key="2">
    <source>
        <dbReference type="SAM" id="MobiDB-lite"/>
    </source>
</evidence>
<dbReference type="PANTHER" id="PTHR47784:SF5">
    <property type="entry name" value="STEROL UPTAKE CONTROL PROTEIN 2"/>
    <property type="match status" value="1"/>
</dbReference>
<accession>A0AAJ0GPQ1</accession>
<feature type="compositionally biased region" description="Basic residues" evidence="2">
    <location>
        <begin position="20"/>
        <end position="30"/>
    </location>
</feature>
<dbReference type="GO" id="GO:0008270">
    <property type="term" value="F:zinc ion binding"/>
    <property type="evidence" value="ECO:0007669"/>
    <property type="project" value="InterPro"/>
</dbReference>
<dbReference type="InterPro" id="IPR021858">
    <property type="entry name" value="Fun_TF"/>
</dbReference>
<feature type="domain" description="Zn(2)-C6 fungal-type" evidence="3">
    <location>
        <begin position="32"/>
        <end position="62"/>
    </location>
</feature>
<dbReference type="AlphaFoldDB" id="A0AAJ0GPQ1"/>
<reference evidence="4" key="1">
    <citation type="journal article" date="2023" name="Mol. Phylogenet. Evol.">
        <title>Genome-scale phylogeny and comparative genomics of the fungal order Sordariales.</title>
        <authorList>
            <person name="Hensen N."/>
            <person name="Bonometti L."/>
            <person name="Westerberg I."/>
            <person name="Brannstrom I.O."/>
            <person name="Guillou S."/>
            <person name="Cros-Aarteil S."/>
            <person name="Calhoun S."/>
            <person name="Haridas S."/>
            <person name="Kuo A."/>
            <person name="Mondo S."/>
            <person name="Pangilinan J."/>
            <person name="Riley R."/>
            <person name="LaButti K."/>
            <person name="Andreopoulos B."/>
            <person name="Lipzen A."/>
            <person name="Chen C."/>
            <person name="Yan M."/>
            <person name="Daum C."/>
            <person name="Ng V."/>
            <person name="Clum A."/>
            <person name="Steindorff A."/>
            <person name="Ohm R.A."/>
            <person name="Martin F."/>
            <person name="Silar P."/>
            <person name="Natvig D.O."/>
            <person name="Lalanne C."/>
            <person name="Gautier V."/>
            <person name="Ament-Velasquez S.L."/>
            <person name="Kruys A."/>
            <person name="Hutchinson M.I."/>
            <person name="Powell A.J."/>
            <person name="Barry K."/>
            <person name="Miller A.N."/>
            <person name="Grigoriev I.V."/>
            <person name="Debuchy R."/>
            <person name="Gladieux P."/>
            <person name="Hiltunen Thoren M."/>
            <person name="Johannesson H."/>
        </authorList>
    </citation>
    <scope>NUCLEOTIDE SEQUENCE</scope>
    <source>
        <strain evidence="4">CBS 333.67</strain>
    </source>
</reference>
<dbReference type="PRINTS" id="PR00755">
    <property type="entry name" value="AFLATOXINBRP"/>
</dbReference>
<dbReference type="GO" id="GO:0001228">
    <property type="term" value="F:DNA-binding transcription activator activity, RNA polymerase II-specific"/>
    <property type="evidence" value="ECO:0007669"/>
    <property type="project" value="TreeGrafter"/>
</dbReference>